<sequence>MTWHDGLENNHAYPHLEKIISSHGHEPNAWNDMDKLCDIVVGRINEYKMFDSAQLVVDDEIYDFGPEC</sequence>
<organism evidence="1">
    <name type="scientific">marine metagenome</name>
    <dbReference type="NCBI Taxonomy" id="408172"/>
    <lineage>
        <taxon>unclassified sequences</taxon>
        <taxon>metagenomes</taxon>
        <taxon>ecological metagenomes</taxon>
    </lineage>
</organism>
<protein>
    <submittedName>
        <fullName evidence="1">Uncharacterized protein</fullName>
    </submittedName>
</protein>
<accession>A0A382ZFC2</accession>
<dbReference type="EMBL" id="UINC01183413">
    <property type="protein sequence ID" value="SVD94171.1"/>
    <property type="molecule type" value="Genomic_DNA"/>
</dbReference>
<reference evidence="1" key="1">
    <citation type="submission" date="2018-05" db="EMBL/GenBank/DDBJ databases">
        <authorList>
            <person name="Lanie J.A."/>
            <person name="Ng W.-L."/>
            <person name="Kazmierczak K.M."/>
            <person name="Andrzejewski T.M."/>
            <person name="Davidsen T.M."/>
            <person name="Wayne K.J."/>
            <person name="Tettelin H."/>
            <person name="Glass J.I."/>
            <person name="Rusch D."/>
            <person name="Podicherti R."/>
            <person name="Tsui H.-C.T."/>
            <person name="Winkler M.E."/>
        </authorList>
    </citation>
    <scope>NUCLEOTIDE SEQUENCE</scope>
</reference>
<gene>
    <name evidence="1" type="ORF">METZ01_LOCUS447025</name>
</gene>
<evidence type="ECO:0000313" key="1">
    <source>
        <dbReference type="EMBL" id="SVD94171.1"/>
    </source>
</evidence>
<name>A0A382ZFC2_9ZZZZ</name>
<proteinExistence type="predicted"/>
<dbReference type="AlphaFoldDB" id="A0A382ZFC2"/>